<comment type="caution">
    <text evidence="2">The sequence shown here is derived from an EMBL/GenBank/DDBJ whole genome shotgun (WGS) entry which is preliminary data.</text>
</comment>
<dbReference type="AlphaFoldDB" id="A0A9Q1RGW6"/>
<name>A0A9Q1RGW6_9SOLA</name>
<evidence type="ECO:0000256" key="1">
    <source>
        <dbReference type="SAM" id="MobiDB-lite"/>
    </source>
</evidence>
<reference evidence="3" key="1">
    <citation type="journal article" date="2023" name="Proc. Natl. Acad. Sci. U.S.A.">
        <title>Genomic and structural basis for evolution of tropane alkaloid biosynthesis.</title>
        <authorList>
            <person name="Wanga Y.-J."/>
            <person name="Taina T."/>
            <person name="Yua J.-Y."/>
            <person name="Lia J."/>
            <person name="Xua B."/>
            <person name="Chenc J."/>
            <person name="D'Auriad J.C."/>
            <person name="Huanga J.-P."/>
            <person name="Huanga S.-X."/>
        </authorList>
    </citation>
    <scope>NUCLEOTIDE SEQUENCE [LARGE SCALE GENOMIC DNA]</scope>
    <source>
        <strain evidence="3">cv. KIB-2019</strain>
    </source>
</reference>
<sequence length="113" mass="13097">MIFSHKIVEGISLTTSLSLICLRRSICYLALQKRDFPLRIAEFFHSPKERKSAAEIAKEAKETTTAKVSDYKDHGAEKGFNSPIMQSKRKTQQLRKQLTIRTIQQRKLEYNII</sequence>
<organism evidence="2 3">
    <name type="scientific">Anisodus acutangulus</name>
    <dbReference type="NCBI Taxonomy" id="402998"/>
    <lineage>
        <taxon>Eukaryota</taxon>
        <taxon>Viridiplantae</taxon>
        <taxon>Streptophyta</taxon>
        <taxon>Embryophyta</taxon>
        <taxon>Tracheophyta</taxon>
        <taxon>Spermatophyta</taxon>
        <taxon>Magnoliopsida</taxon>
        <taxon>eudicotyledons</taxon>
        <taxon>Gunneridae</taxon>
        <taxon>Pentapetalae</taxon>
        <taxon>asterids</taxon>
        <taxon>lamiids</taxon>
        <taxon>Solanales</taxon>
        <taxon>Solanaceae</taxon>
        <taxon>Solanoideae</taxon>
        <taxon>Hyoscyameae</taxon>
        <taxon>Anisodus</taxon>
    </lineage>
</organism>
<evidence type="ECO:0000313" key="3">
    <source>
        <dbReference type="Proteomes" id="UP001152561"/>
    </source>
</evidence>
<accession>A0A9Q1RGW6</accession>
<gene>
    <name evidence="2" type="ORF">K7X08_022946</name>
</gene>
<dbReference type="EMBL" id="JAJAGQ010000008">
    <property type="protein sequence ID" value="KAJ8556188.1"/>
    <property type="molecule type" value="Genomic_DNA"/>
</dbReference>
<dbReference type="Proteomes" id="UP001152561">
    <property type="component" value="Unassembled WGS sequence"/>
</dbReference>
<protein>
    <submittedName>
        <fullName evidence="2">Uncharacterized protein</fullName>
    </submittedName>
</protein>
<proteinExistence type="predicted"/>
<feature type="compositionally biased region" description="Basic and acidic residues" evidence="1">
    <location>
        <begin position="54"/>
        <end position="77"/>
    </location>
</feature>
<evidence type="ECO:0000313" key="2">
    <source>
        <dbReference type="EMBL" id="KAJ8556188.1"/>
    </source>
</evidence>
<keyword evidence="3" id="KW-1185">Reference proteome</keyword>
<feature type="region of interest" description="Disordered" evidence="1">
    <location>
        <begin position="54"/>
        <end position="93"/>
    </location>
</feature>